<protein>
    <submittedName>
        <fullName evidence="1">Uncharacterized protein</fullName>
    </submittedName>
</protein>
<evidence type="ECO:0000313" key="1">
    <source>
        <dbReference type="EMBL" id="SBV92450.1"/>
    </source>
</evidence>
<dbReference type="RefSeq" id="WP_291029845.1">
    <property type="nucleotide sequence ID" value="NZ_CABTJG010000018.1"/>
</dbReference>
<dbReference type="AlphaFoldDB" id="A0A212IZ50"/>
<sequence length="57" mass="6520">MMKPRLGMSARTGDKCPKSGVWKAMGIAESVTMSISRGNRMPMHENRHINWKLIIMF</sequence>
<proteinExistence type="predicted"/>
<accession>A0A212IZ50</accession>
<reference evidence="1" key="1">
    <citation type="submission" date="2016-04" db="EMBL/GenBank/DDBJ databases">
        <authorList>
            <person name="Evans L.H."/>
            <person name="Alamgir A."/>
            <person name="Owens N."/>
            <person name="Weber N.D."/>
            <person name="Virtaneva K."/>
            <person name="Barbian K."/>
            <person name="Babar A."/>
            <person name="Rosenke K."/>
        </authorList>
    </citation>
    <scope>NUCLEOTIDE SEQUENCE</scope>
    <source>
        <strain evidence="1">86-2</strain>
    </source>
</reference>
<name>A0A212IZ50_9BACT</name>
<dbReference type="EMBL" id="FLUL01000001">
    <property type="protein sequence ID" value="SBV92450.1"/>
    <property type="molecule type" value="Genomic_DNA"/>
</dbReference>
<gene>
    <name evidence="1" type="ORF">KL86DYS2_10364</name>
</gene>
<organism evidence="1">
    <name type="scientific">uncultured Dysgonomonas sp</name>
    <dbReference type="NCBI Taxonomy" id="206096"/>
    <lineage>
        <taxon>Bacteria</taxon>
        <taxon>Pseudomonadati</taxon>
        <taxon>Bacteroidota</taxon>
        <taxon>Bacteroidia</taxon>
        <taxon>Bacteroidales</taxon>
        <taxon>Dysgonomonadaceae</taxon>
        <taxon>Dysgonomonas</taxon>
        <taxon>environmental samples</taxon>
    </lineage>
</organism>